<dbReference type="InterPro" id="IPR029151">
    <property type="entry name" value="Sensor-like_sf"/>
</dbReference>
<feature type="domain" description="HAMP" evidence="11">
    <location>
        <begin position="310"/>
        <end position="364"/>
    </location>
</feature>
<evidence type="ECO:0000256" key="4">
    <source>
        <dbReference type="ARBA" id="ARBA00022692"/>
    </source>
</evidence>
<dbReference type="PROSITE" id="PS50885">
    <property type="entry name" value="HAMP"/>
    <property type="match status" value="1"/>
</dbReference>
<dbReference type="Pfam" id="PF00672">
    <property type="entry name" value="HAMP"/>
    <property type="match status" value="1"/>
</dbReference>
<dbReference type="CDD" id="cd12912">
    <property type="entry name" value="PDC2_MCP_like"/>
    <property type="match status" value="1"/>
</dbReference>
<dbReference type="CDD" id="cd06225">
    <property type="entry name" value="HAMP"/>
    <property type="match status" value="1"/>
</dbReference>
<dbReference type="GO" id="GO:0004888">
    <property type="term" value="F:transmembrane signaling receptor activity"/>
    <property type="evidence" value="ECO:0007669"/>
    <property type="project" value="TreeGrafter"/>
</dbReference>
<organism evidence="12 13">
    <name type="scientific">Treponema pedis</name>
    <dbReference type="NCBI Taxonomy" id="409322"/>
    <lineage>
        <taxon>Bacteria</taxon>
        <taxon>Pseudomonadati</taxon>
        <taxon>Spirochaetota</taxon>
        <taxon>Spirochaetia</taxon>
        <taxon>Spirochaetales</taxon>
        <taxon>Treponemataceae</taxon>
        <taxon>Treponema</taxon>
    </lineage>
</organism>
<evidence type="ECO:0000256" key="5">
    <source>
        <dbReference type="ARBA" id="ARBA00022989"/>
    </source>
</evidence>
<dbReference type="AlphaFoldDB" id="A0A7S6WNA0"/>
<accession>A0A7S6WNA0</accession>
<feature type="transmembrane region" description="Helical" evidence="9">
    <location>
        <begin position="290"/>
        <end position="313"/>
    </location>
</feature>
<comment type="subcellular location">
    <subcellularLocation>
        <location evidence="1">Cell membrane</location>
        <topology evidence="1">Multi-pass membrane protein</topology>
    </subcellularLocation>
</comment>
<proteinExistence type="inferred from homology"/>
<dbReference type="PANTHER" id="PTHR43531:SF11">
    <property type="entry name" value="METHYL-ACCEPTING CHEMOTAXIS PROTEIN 3"/>
    <property type="match status" value="1"/>
</dbReference>
<dbReference type="Gene3D" id="1.10.287.950">
    <property type="entry name" value="Methyl-accepting chemotaxis protein"/>
    <property type="match status" value="1"/>
</dbReference>
<keyword evidence="6 9" id="KW-0472">Membrane</keyword>
<keyword evidence="3" id="KW-0145">Chemotaxis</keyword>
<name>A0A7S6WNA0_9SPIR</name>
<sequence length="697" mass="76374">MKKRFSIKLKLVIIFGALISTAIAILGILAVQITKRAVIEKVEVHLSDKAEDTAKVIDTKITAFFQFLEGLSRIPVLRNNSLTYDEKMAYLKKEADFHKSINELKIYDLSGKRYTDEGEVIIVNDRDWYQEACKGKNFVSEPIITRSTGKLAIIFAVPIYDDNHTIIGVLNASVTGQLFSEFIKDIVVGKTGYCYILGTTGTNIGHKIYERVSQQINFITEAVTDKDSISVASFEKKAIASEHSGMEFYEWNNISKIAAFTKIKRTGWTVIVNAPVEEFMGTIQTLQKSIYTIGLFILVTTLAIVFFTAYTIVKPITNAVSALKDISQGKGDLTVRLPIYGNDEITDLSQYFNQTIGKIGESIKSISRTSNTMKNIGLNLSNNMEDTANSINQINSHIEGVKQQTIMQSASVTETSDTVEDIIRIIKQLNNGIETQASSVAQSSASIEQMAANISSITHTLEKSDAVIKSLAGATADGKETLSSSNIITQKITEESGALIEASAVIQHIASQTNLLAMNAAIEAAHAGDAGRGFAVVADEIRKLAEESSIQGKTITSTLKTLSGEIETLSESSKSVEEKFNAIFLLAENVKKMSRMIMEAMREQENGSKEVLNAIRNINEVTAEVKAGSHEMLKGGEGVTEEMLKLHELAGAITDSMREMASGAIQINNAVREVNEITRKNKQSIESLAKEVDKFKI</sequence>
<dbReference type="GO" id="GO:0005886">
    <property type="term" value="C:plasma membrane"/>
    <property type="evidence" value="ECO:0007669"/>
    <property type="project" value="UniProtKB-SubCell"/>
</dbReference>
<comment type="similarity">
    <text evidence="7">Belongs to the methyl-accepting chemotaxis (MCP) protein family.</text>
</comment>
<keyword evidence="2" id="KW-1003">Cell membrane</keyword>
<evidence type="ECO:0000256" key="3">
    <source>
        <dbReference type="ARBA" id="ARBA00022500"/>
    </source>
</evidence>
<dbReference type="Gene3D" id="3.30.450.20">
    <property type="entry name" value="PAS domain"/>
    <property type="match status" value="1"/>
</dbReference>
<dbReference type="Pfam" id="PF00015">
    <property type="entry name" value="MCPsignal"/>
    <property type="match status" value="1"/>
</dbReference>
<dbReference type="PANTHER" id="PTHR43531">
    <property type="entry name" value="PROTEIN ICFG"/>
    <property type="match status" value="1"/>
</dbReference>
<evidence type="ECO:0000256" key="9">
    <source>
        <dbReference type="SAM" id="Phobius"/>
    </source>
</evidence>
<evidence type="ECO:0000256" key="8">
    <source>
        <dbReference type="PROSITE-ProRule" id="PRU00284"/>
    </source>
</evidence>
<keyword evidence="5 9" id="KW-1133">Transmembrane helix</keyword>
<evidence type="ECO:0000256" key="1">
    <source>
        <dbReference type="ARBA" id="ARBA00004651"/>
    </source>
</evidence>
<evidence type="ECO:0000313" key="12">
    <source>
        <dbReference type="EMBL" id="QOW60295.1"/>
    </source>
</evidence>
<dbReference type="InterPro" id="IPR003660">
    <property type="entry name" value="HAMP_dom"/>
</dbReference>
<feature type="domain" description="Methyl-accepting transducer" evidence="10">
    <location>
        <begin position="411"/>
        <end position="640"/>
    </location>
</feature>
<evidence type="ECO:0000256" key="7">
    <source>
        <dbReference type="ARBA" id="ARBA00029447"/>
    </source>
</evidence>
<dbReference type="GO" id="GO:0006935">
    <property type="term" value="P:chemotaxis"/>
    <property type="evidence" value="ECO:0007669"/>
    <property type="project" value="UniProtKB-KW"/>
</dbReference>
<evidence type="ECO:0000259" key="10">
    <source>
        <dbReference type="PROSITE" id="PS50111"/>
    </source>
</evidence>
<keyword evidence="4 9" id="KW-0812">Transmembrane</keyword>
<dbReference type="EMBL" id="CP061839">
    <property type="protein sequence ID" value="QOW60295.1"/>
    <property type="molecule type" value="Genomic_DNA"/>
</dbReference>
<dbReference type="InterPro" id="IPR051310">
    <property type="entry name" value="MCP_chemotaxis"/>
</dbReference>
<gene>
    <name evidence="12" type="ORF">IFE08_10755</name>
</gene>
<dbReference type="SUPFAM" id="SSF58104">
    <property type="entry name" value="Methyl-accepting chemotaxis protein (MCP) signaling domain"/>
    <property type="match status" value="2"/>
</dbReference>
<dbReference type="SMART" id="SM00304">
    <property type="entry name" value="HAMP"/>
    <property type="match status" value="1"/>
</dbReference>
<protein>
    <submittedName>
        <fullName evidence="12">HAMP domain-containing protein</fullName>
    </submittedName>
</protein>
<evidence type="ECO:0000259" key="11">
    <source>
        <dbReference type="PROSITE" id="PS50885"/>
    </source>
</evidence>
<dbReference type="InterPro" id="IPR004089">
    <property type="entry name" value="MCPsignal_dom"/>
</dbReference>
<feature type="transmembrane region" description="Helical" evidence="9">
    <location>
        <begin position="12"/>
        <end position="31"/>
    </location>
</feature>
<dbReference type="InterPro" id="IPR033479">
    <property type="entry name" value="dCache_1"/>
</dbReference>
<evidence type="ECO:0000313" key="13">
    <source>
        <dbReference type="Proteomes" id="UP000593915"/>
    </source>
</evidence>
<keyword evidence="8" id="KW-0807">Transducer</keyword>
<dbReference type="Proteomes" id="UP000593915">
    <property type="component" value="Chromosome"/>
</dbReference>
<dbReference type="CDD" id="cd12914">
    <property type="entry name" value="PDC1_DGC_like"/>
    <property type="match status" value="1"/>
</dbReference>
<dbReference type="Gene3D" id="6.10.340.10">
    <property type="match status" value="1"/>
</dbReference>
<dbReference type="Pfam" id="PF02743">
    <property type="entry name" value="dCache_1"/>
    <property type="match status" value="1"/>
</dbReference>
<dbReference type="GO" id="GO:0007165">
    <property type="term" value="P:signal transduction"/>
    <property type="evidence" value="ECO:0007669"/>
    <property type="project" value="UniProtKB-KW"/>
</dbReference>
<dbReference type="RefSeq" id="WP_024466537.1">
    <property type="nucleotide sequence ID" value="NZ_CP061839.1"/>
</dbReference>
<dbReference type="PROSITE" id="PS50111">
    <property type="entry name" value="CHEMOTAXIS_TRANSDUC_2"/>
    <property type="match status" value="1"/>
</dbReference>
<dbReference type="SUPFAM" id="SSF103190">
    <property type="entry name" value="Sensory domain-like"/>
    <property type="match status" value="1"/>
</dbReference>
<dbReference type="SMART" id="SM00283">
    <property type="entry name" value="MA"/>
    <property type="match status" value="1"/>
</dbReference>
<evidence type="ECO:0000256" key="2">
    <source>
        <dbReference type="ARBA" id="ARBA00022475"/>
    </source>
</evidence>
<evidence type="ECO:0000256" key="6">
    <source>
        <dbReference type="ARBA" id="ARBA00023136"/>
    </source>
</evidence>
<reference evidence="12 13" key="1">
    <citation type="submission" date="2020-09" db="EMBL/GenBank/DDBJ databases">
        <title>Characterization of Treponema spp. from bovine digital dermatitis in Korea.</title>
        <authorList>
            <person name="Espiritu H.M."/>
            <person name="Cho Y.I."/>
            <person name="Mamuad L."/>
        </authorList>
    </citation>
    <scope>NUCLEOTIDE SEQUENCE [LARGE SCALE GENOMIC DNA]</scope>
    <source>
        <strain evidence="12 13">KS1</strain>
    </source>
</reference>